<dbReference type="Proteomes" id="UP000008152">
    <property type="component" value="Chromosome II"/>
</dbReference>
<dbReference type="EMBL" id="CP000790">
    <property type="protein sequence ID" value="ABU73995.1"/>
    <property type="molecule type" value="Genomic_DNA"/>
</dbReference>
<dbReference type="InterPro" id="IPR002125">
    <property type="entry name" value="CMP_dCMP_dom"/>
</dbReference>
<evidence type="ECO:0000313" key="5">
    <source>
        <dbReference type="Proteomes" id="UP000008152"/>
    </source>
</evidence>
<evidence type="ECO:0000259" key="3">
    <source>
        <dbReference type="PROSITE" id="PS51747"/>
    </source>
</evidence>
<keyword evidence="2" id="KW-0862">Zinc</keyword>
<dbReference type="PROSITE" id="PS51747">
    <property type="entry name" value="CYT_DCMP_DEAMINASES_2"/>
    <property type="match status" value="1"/>
</dbReference>
<keyword evidence="1" id="KW-0479">Metal-binding</keyword>
<feature type="domain" description="CMP/dCMP-type deaminase" evidence="3">
    <location>
        <begin position="60"/>
        <end position="182"/>
    </location>
</feature>
<dbReference type="InterPro" id="IPR016192">
    <property type="entry name" value="APOBEC/CMP_deaminase_Zn-bd"/>
</dbReference>
<reference evidence="4 5" key="1">
    <citation type="submission" date="2007-08" db="EMBL/GenBank/DDBJ databases">
        <authorList>
            <consortium name="The Vibrio harveyi Genome Sequencing Project"/>
            <person name="Bassler B."/>
            <person name="Clifton S.W."/>
            <person name="Fulton L."/>
            <person name="Delehaunty K."/>
            <person name="Fronick C."/>
            <person name="Harrison M."/>
            <person name="Markivic C."/>
            <person name="Fulton R."/>
            <person name="Tin-Wollam A.-M."/>
            <person name="Shah N."/>
            <person name="Pepin K."/>
            <person name="Nash W."/>
            <person name="Thiruvilangam P."/>
            <person name="Bhonagiri V."/>
            <person name="Waters C."/>
            <person name="Tu K.C."/>
            <person name="Irgon J."/>
            <person name="Wilson R.K."/>
        </authorList>
    </citation>
    <scope>NUCLEOTIDE SEQUENCE [LARGE SCALE GENOMIC DNA]</scope>
    <source>
        <strain evidence="5">ATCC BAA-1116 / BB120</strain>
    </source>
</reference>
<dbReference type="KEGG" id="vha:VIBHAR_06102"/>
<dbReference type="Pfam" id="PF00383">
    <property type="entry name" value="dCMP_cyt_deam_1"/>
    <property type="match status" value="1"/>
</dbReference>
<organism evidence="4 5">
    <name type="scientific">Vibrio campbellii (strain ATCC BAA-1116)</name>
    <dbReference type="NCBI Taxonomy" id="2902295"/>
    <lineage>
        <taxon>Bacteria</taxon>
        <taxon>Pseudomonadati</taxon>
        <taxon>Pseudomonadota</taxon>
        <taxon>Gammaproteobacteria</taxon>
        <taxon>Vibrionales</taxon>
        <taxon>Vibrionaceae</taxon>
        <taxon>Vibrio</taxon>
    </lineage>
</organism>
<dbReference type="PANTHER" id="PTHR11079:SF162">
    <property type="entry name" value="RIBOFLAVIN BIOSYNTHESIS PROTEIN PYRD, CHLOROPLASTIC"/>
    <property type="match status" value="1"/>
</dbReference>
<dbReference type="SUPFAM" id="SSF53927">
    <property type="entry name" value="Cytidine deaminase-like"/>
    <property type="match status" value="1"/>
</dbReference>
<proteinExistence type="predicted"/>
<name>A7N6Q2_VIBC1</name>
<accession>A7N6Q2</accession>
<dbReference type="AlphaFoldDB" id="A7N6Q2"/>
<dbReference type="InterPro" id="IPR016193">
    <property type="entry name" value="Cytidine_deaminase-like"/>
</dbReference>
<evidence type="ECO:0000256" key="2">
    <source>
        <dbReference type="ARBA" id="ARBA00022833"/>
    </source>
</evidence>
<sequence>MVINGATSVRPVLFLVKIIKGLICLERPNVRAMQALLYGEESMLALESITQILNNEYQIQMSQQFMLRALEVSLNALPACQPNPPVGCVLVKDGEIVSEGHTQAIGGNHAEVEALKAYKGDLSDVTAYVTLEPCSFVGRTPACAKTLVTCGIKKVVVAMLDPDPRNAGRGIDILKEGGVEVEIGLCGEEASAFLSPYLGKS</sequence>
<gene>
    <name evidence="4" type="ordered locus">VIBHAR_06102</name>
</gene>
<protein>
    <recommendedName>
        <fullName evidence="3">CMP/dCMP-type deaminase domain-containing protein</fullName>
    </recommendedName>
</protein>
<dbReference type="PATRIC" id="fig|338187.36.peg.4964"/>
<dbReference type="CDD" id="cd01284">
    <property type="entry name" value="Riboflavin_deaminase-reductase"/>
    <property type="match status" value="1"/>
</dbReference>
<dbReference type="PANTHER" id="PTHR11079">
    <property type="entry name" value="CYTOSINE DEAMINASE FAMILY MEMBER"/>
    <property type="match status" value="1"/>
</dbReference>
<dbReference type="Gene3D" id="3.40.140.10">
    <property type="entry name" value="Cytidine Deaminase, domain 2"/>
    <property type="match status" value="1"/>
</dbReference>
<evidence type="ECO:0000256" key="1">
    <source>
        <dbReference type="ARBA" id="ARBA00022723"/>
    </source>
</evidence>
<evidence type="ECO:0000313" key="4">
    <source>
        <dbReference type="EMBL" id="ABU73995.1"/>
    </source>
</evidence>
<dbReference type="PROSITE" id="PS00903">
    <property type="entry name" value="CYT_DCMP_DEAMINASES_1"/>
    <property type="match status" value="1"/>
</dbReference>
<dbReference type="GO" id="GO:0008270">
    <property type="term" value="F:zinc ion binding"/>
    <property type="evidence" value="ECO:0007669"/>
    <property type="project" value="InterPro"/>
</dbReference>
<dbReference type="GO" id="GO:0008835">
    <property type="term" value="F:diaminohydroxyphosphoribosylaminopyrimidine deaminase activity"/>
    <property type="evidence" value="ECO:0007669"/>
    <property type="project" value="TreeGrafter"/>
</dbReference>